<dbReference type="InterPro" id="IPR019410">
    <property type="entry name" value="Methyltransf_16"/>
</dbReference>
<keyword evidence="2" id="KW-1185">Reference proteome</keyword>
<reference evidence="3" key="1">
    <citation type="submission" date="2016-06" db="UniProtKB">
        <authorList>
            <consortium name="WormBaseParasite"/>
        </authorList>
    </citation>
    <scope>IDENTIFICATION</scope>
</reference>
<accession>A0A183IEK7</accession>
<reference evidence="1 2" key="2">
    <citation type="submission" date="2018-11" db="EMBL/GenBank/DDBJ databases">
        <authorList>
            <consortium name="Pathogen Informatics"/>
        </authorList>
    </citation>
    <scope>NUCLEOTIDE SEQUENCE [LARGE SCALE GENOMIC DNA]</scope>
</reference>
<organism evidence="3">
    <name type="scientific">Soboliphyme baturini</name>
    <dbReference type="NCBI Taxonomy" id="241478"/>
    <lineage>
        <taxon>Eukaryota</taxon>
        <taxon>Metazoa</taxon>
        <taxon>Ecdysozoa</taxon>
        <taxon>Nematoda</taxon>
        <taxon>Enoplea</taxon>
        <taxon>Dorylaimia</taxon>
        <taxon>Dioctophymatida</taxon>
        <taxon>Dioctophymatoidea</taxon>
        <taxon>Soboliphymatidae</taxon>
        <taxon>Soboliphyme</taxon>
    </lineage>
</organism>
<dbReference type="PANTHER" id="PTHR23108">
    <property type="entry name" value="METHYLTRANSFERASE-RELATED"/>
    <property type="match status" value="1"/>
</dbReference>
<protein>
    <submittedName>
        <fullName evidence="3">Methyltransferase</fullName>
    </submittedName>
</protein>
<name>A0A183IEK7_9BILA</name>
<dbReference type="AlphaFoldDB" id="A0A183IEK7"/>
<dbReference type="Pfam" id="PF10294">
    <property type="entry name" value="Methyltransf_16"/>
    <property type="match status" value="1"/>
</dbReference>
<dbReference type="SUPFAM" id="SSF53335">
    <property type="entry name" value="S-adenosyl-L-methionine-dependent methyltransferases"/>
    <property type="match status" value="1"/>
</dbReference>
<gene>
    <name evidence="1" type="ORF">SBAD_LOCUS2051</name>
</gene>
<proteinExistence type="predicted"/>
<dbReference type="PANTHER" id="PTHR23108:SF0">
    <property type="entry name" value="METHYLTRANSFERASE-LIKE PROTEIN 22"/>
    <property type="match status" value="1"/>
</dbReference>
<dbReference type="Gene3D" id="3.40.50.150">
    <property type="entry name" value="Vaccinia Virus protein VP39"/>
    <property type="match status" value="1"/>
</dbReference>
<dbReference type="InterPro" id="IPR038899">
    <property type="entry name" value="METTL22"/>
</dbReference>
<dbReference type="CDD" id="cd02440">
    <property type="entry name" value="AdoMet_MTases"/>
    <property type="match status" value="1"/>
</dbReference>
<dbReference type="InterPro" id="IPR029063">
    <property type="entry name" value="SAM-dependent_MTases_sf"/>
</dbReference>
<dbReference type="OrthoDB" id="275715at2759"/>
<dbReference type="WBParaSite" id="SBAD_0000215101-mRNA-1">
    <property type="protein sequence ID" value="SBAD_0000215101-mRNA-1"/>
    <property type="gene ID" value="SBAD_0000215101"/>
</dbReference>
<dbReference type="GO" id="GO:0008276">
    <property type="term" value="F:protein methyltransferase activity"/>
    <property type="evidence" value="ECO:0007669"/>
    <property type="project" value="InterPro"/>
</dbReference>
<dbReference type="GO" id="GO:0005634">
    <property type="term" value="C:nucleus"/>
    <property type="evidence" value="ECO:0007669"/>
    <property type="project" value="TreeGrafter"/>
</dbReference>
<dbReference type="EMBL" id="UZAM01007063">
    <property type="protein sequence ID" value="VDO96339.1"/>
    <property type="molecule type" value="Genomic_DNA"/>
</dbReference>
<evidence type="ECO:0000313" key="3">
    <source>
        <dbReference type="WBParaSite" id="SBAD_0000215101-mRNA-1"/>
    </source>
</evidence>
<sequence>MWSPATEQVVVNGGTVGTSNGQIHRVCLTLPDNWTSEDKRRTQAVASNQRPCLTIDGYYGTTLEKVGLQVWKGSLLLSELAFARRQCLSCETVLELGCGVGMAAIALAINGANVFATDYDSEVLEFCTRNIEKNASLFDPGNIRVRRLNWRTFDPAKRPEATDHFDFTEDEWTKMINCKFICAADALYDFKLNEALFSVITELCKFGKKTIYFSLEKRLVFTAHSLGVSSPFYEHFEEWIWDMKEKGWHAEKMNLDLIPKIWMPSRSSLMIDCLIANFFEVFAINTRMCFWDYCSLCIHYGDVHVQFSDARFF</sequence>
<dbReference type="Proteomes" id="UP000270296">
    <property type="component" value="Unassembled WGS sequence"/>
</dbReference>
<evidence type="ECO:0000313" key="2">
    <source>
        <dbReference type="Proteomes" id="UP000270296"/>
    </source>
</evidence>
<evidence type="ECO:0000313" key="1">
    <source>
        <dbReference type="EMBL" id="VDO96339.1"/>
    </source>
</evidence>